<protein>
    <submittedName>
        <fullName evidence="2">Uncharacterized protein</fullName>
    </submittedName>
</protein>
<evidence type="ECO:0000256" key="1">
    <source>
        <dbReference type="SAM" id="SignalP"/>
    </source>
</evidence>
<organism evidence="2 3">
    <name type="scientific">Segatella copri</name>
    <dbReference type="NCBI Taxonomy" id="165179"/>
    <lineage>
        <taxon>Bacteria</taxon>
        <taxon>Pseudomonadati</taxon>
        <taxon>Bacteroidota</taxon>
        <taxon>Bacteroidia</taxon>
        <taxon>Bacteroidales</taxon>
        <taxon>Prevotellaceae</taxon>
        <taxon>Segatella</taxon>
    </lineage>
</organism>
<name>A0AAW4YN08_9BACT</name>
<feature type="chain" id="PRO_5043576976" evidence="1">
    <location>
        <begin position="20"/>
        <end position="384"/>
    </location>
</feature>
<gene>
    <name evidence="2" type="ORF">LYY06_12585</name>
</gene>
<dbReference type="Proteomes" id="UP001200307">
    <property type="component" value="Unassembled WGS sequence"/>
</dbReference>
<accession>A0AAW4YN08</accession>
<evidence type="ECO:0000313" key="3">
    <source>
        <dbReference type="Proteomes" id="UP001200307"/>
    </source>
</evidence>
<sequence length="384" mass="43063">MKRLLLILTVLLSVIRTMGQVTITSDPVVYAPDEEVTWYFDMSEKMQVEGEPFYIWTWAPSNPEDVLGTPDAWNNPSDACTLKYVGNGIYKLTMTPTEFYGVTAEQLYANGDIFWLNIRNDAKEDVTGSLQAPHPFNSEFQNFLDTEKDIQVYPSTFTMKDHISILVNLNKLNISGQGVGALAGKDFGSLHMHSGPNDFADHIVEANMGVPELVQKTMLKKVNFGDGSIYKMDMTPMEYYGITDEEVMNGYQMRDIMFLFPTTDWAATGVAASGDNFVLQCGEVEPEPDPVFSTFPTRLSQLDFLTIMRQYDDGMTNLNYEITGGNTTLRGEFGGTRQLRTVTVNLLDGFKSEQNLDRLHIVVTRNGNVVEDKTIPLVPVSEIE</sequence>
<dbReference type="AlphaFoldDB" id="A0AAW4YN08"/>
<proteinExistence type="predicted"/>
<feature type="signal peptide" evidence="1">
    <location>
        <begin position="1"/>
        <end position="19"/>
    </location>
</feature>
<dbReference type="EMBL" id="JAJTVO010000025">
    <property type="protein sequence ID" value="MCE4123084.1"/>
    <property type="molecule type" value="Genomic_DNA"/>
</dbReference>
<evidence type="ECO:0000313" key="2">
    <source>
        <dbReference type="EMBL" id="MCE4123084.1"/>
    </source>
</evidence>
<dbReference type="RefSeq" id="WP_233339616.1">
    <property type="nucleotide sequence ID" value="NZ_JAJTVO010000025.1"/>
</dbReference>
<reference evidence="2" key="1">
    <citation type="submission" date="2021-12" db="EMBL/GenBank/DDBJ databases">
        <authorList>
            <person name="Lv X."/>
        </authorList>
    </citation>
    <scope>NUCLEOTIDE SEQUENCE</scope>
    <source>
        <strain evidence="2">HF2106</strain>
    </source>
</reference>
<comment type="caution">
    <text evidence="2">The sequence shown here is derived from an EMBL/GenBank/DDBJ whole genome shotgun (WGS) entry which is preliminary data.</text>
</comment>
<keyword evidence="1" id="KW-0732">Signal</keyword>